<gene>
    <name evidence="1" type="ORF">JMJ56_30235</name>
</gene>
<dbReference type="InterPro" id="IPR011009">
    <property type="entry name" value="Kinase-like_dom_sf"/>
</dbReference>
<dbReference type="Proteomes" id="UP000660885">
    <property type="component" value="Unassembled WGS sequence"/>
</dbReference>
<protein>
    <submittedName>
        <fullName evidence="1">APH(6) family putative aminoglycoside O-phosphotransferase</fullName>
    </submittedName>
</protein>
<name>A0ABS1UC58_9PROT</name>
<comment type="caution">
    <text evidence="1">The sequence shown here is derived from an EMBL/GenBank/DDBJ whole genome shotgun (WGS) entry which is preliminary data.</text>
</comment>
<dbReference type="EMBL" id="JAETWB010000055">
    <property type="protein sequence ID" value="MBL6082258.1"/>
    <property type="molecule type" value="Genomic_DNA"/>
</dbReference>
<dbReference type="Pfam" id="PF04655">
    <property type="entry name" value="APH_6_hur"/>
    <property type="match status" value="1"/>
</dbReference>
<reference evidence="1 2" key="1">
    <citation type="submission" date="2021-01" db="EMBL/GenBank/DDBJ databases">
        <title>Belnapia mucosa sp. nov. and Belnapia arida sp. nov., isolated from the Tabernas Desert (Almeria, Spain).</title>
        <authorList>
            <person name="Molina-Menor E."/>
            <person name="Vidal-Verdu A."/>
            <person name="Calonge A."/>
            <person name="Satari L."/>
            <person name="Pereto J."/>
            <person name="Porcar M."/>
        </authorList>
    </citation>
    <scope>NUCLEOTIDE SEQUENCE [LARGE SCALE GENOMIC DNA]</scope>
    <source>
        <strain evidence="1 2">T18</strain>
    </source>
</reference>
<proteinExistence type="predicted"/>
<evidence type="ECO:0000313" key="2">
    <source>
        <dbReference type="Proteomes" id="UP000660885"/>
    </source>
</evidence>
<dbReference type="RefSeq" id="WP_202835469.1">
    <property type="nucleotide sequence ID" value="NZ_JAETWB010000055.1"/>
</dbReference>
<evidence type="ECO:0000313" key="1">
    <source>
        <dbReference type="EMBL" id="MBL6082258.1"/>
    </source>
</evidence>
<dbReference type="SUPFAM" id="SSF56112">
    <property type="entry name" value="Protein kinase-like (PK-like)"/>
    <property type="match status" value="1"/>
</dbReference>
<dbReference type="InterPro" id="IPR006748">
    <property type="entry name" value="NH2Glyco/OHUrea_AB-resist_kin"/>
</dbReference>
<sequence length="277" mass="29832">MFEAYLTRWGLVPDGAPITTHAAHLLPILMDGKPAMLKLSHEADERLGGVLMEWWGGDGAAQVFARGGDALLMERATGPASLGDMARSGQDDEACHILCAAAARLHAPRPKPPPELTPLAAWFGELWPAADRHGGILARSAETARALLAHPREVGALHGDLHHGNVLDFGTRGWLAIDPKHLIGERGFDFANIFTNPDLADPTQPVATQPGRFARRLDIVAAASGLERRRLVSWVLAWAGLSASWFLGDDDPLAKIDLQIAALAAAELDRQEKLCRS</sequence>
<accession>A0ABS1UC58</accession>
<organism evidence="1 2">
    <name type="scientific">Belnapia arida</name>
    <dbReference type="NCBI Taxonomy" id="2804533"/>
    <lineage>
        <taxon>Bacteria</taxon>
        <taxon>Pseudomonadati</taxon>
        <taxon>Pseudomonadota</taxon>
        <taxon>Alphaproteobacteria</taxon>
        <taxon>Acetobacterales</taxon>
        <taxon>Roseomonadaceae</taxon>
        <taxon>Belnapia</taxon>
    </lineage>
</organism>
<keyword evidence="2" id="KW-1185">Reference proteome</keyword>